<keyword evidence="2" id="KW-0812">Transmembrane</keyword>
<reference evidence="3 4" key="1">
    <citation type="submission" date="2020-04" db="EMBL/GenBank/DDBJ databases">
        <title>Gordonia sp. nov. TBRC 11910.</title>
        <authorList>
            <person name="Suriyachadkun C."/>
        </authorList>
    </citation>
    <scope>NUCLEOTIDE SEQUENCE [LARGE SCALE GENOMIC DNA]</scope>
    <source>
        <strain evidence="3 4">TBRC 11910</strain>
    </source>
</reference>
<dbReference type="EMBL" id="JABBNB010000013">
    <property type="protein sequence ID" value="NMO02358.1"/>
    <property type="molecule type" value="Genomic_DNA"/>
</dbReference>
<feature type="compositionally biased region" description="Polar residues" evidence="1">
    <location>
        <begin position="1"/>
        <end position="11"/>
    </location>
</feature>
<comment type="caution">
    <text evidence="3">The sequence shown here is derived from an EMBL/GenBank/DDBJ whole genome shotgun (WGS) entry which is preliminary data.</text>
</comment>
<evidence type="ECO:0000313" key="3">
    <source>
        <dbReference type="EMBL" id="NMO02358.1"/>
    </source>
</evidence>
<evidence type="ECO:0000256" key="2">
    <source>
        <dbReference type="SAM" id="Phobius"/>
    </source>
</evidence>
<keyword evidence="2" id="KW-0472">Membrane</keyword>
<proteinExistence type="predicted"/>
<feature type="region of interest" description="Disordered" evidence="1">
    <location>
        <begin position="1"/>
        <end position="29"/>
    </location>
</feature>
<feature type="transmembrane region" description="Helical" evidence="2">
    <location>
        <begin position="38"/>
        <end position="58"/>
    </location>
</feature>
<organism evidence="3 4">
    <name type="scientific">Gordonia asplenii</name>
    <dbReference type="NCBI Taxonomy" id="2725283"/>
    <lineage>
        <taxon>Bacteria</taxon>
        <taxon>Bacillati</taxon>
        <taxon>Actinomycetota</taxon>
        <taxon>Actinomycetes</taxon>
        <taxon>Mycobacteriales</taxon>
        <taxon>Gordoniaceae</taxon>
        <taxon>Gordonia</taxon>
    </lineage>
</organism>
<name>A0A848L3Z9_9ACTN</name>
<dbReference type="RefSeq" id="WP_170194861.1">
    <property type="nucleotide sequence ID" value="NZ_JABBNB010000013.1"/>
</dbReference>
<evidence type="ECO:0000256" key="1">
    <source>
        <dbReference type="SAM" id="MobiDB-lite"/>
    </source>
</evidence>
<keyword evidence="2" id="KW-1133">Transmembrane helix</keyword>
<dbReference type="Proteomes" id="UP000550729">
    <property type="component" value="Unassembled WGS sequence"/>
</dbReference>
<gene>
    <name evidence="3" type="ORF">HH308_14155</name>
</gene>
<dbReference type="InterPro" id="IPR025443">
    <property type="entry name" value="DUF4307"/>
</dbReference>
<evidence type="ECO:0000313" key="4">
    <source>
        <dbReference type="Proteomes" id="UP000550729"/>
    </source>
</evidence>
<protein>
    <submittedName>
        <fullName evidence="3">DUF4307 domain-containing protein</fullName>
    </submittedName>
</protein>
<sequence>MTTSDGGTDQPATPDPRPRSGPRATYPVERSQSSRRRWFYLLSVVVVAAGLTIAYVGYRQFGDPEVSGQASGYKITSSSTIDVQFTVTRQDPGTAVACVVRARAKDGGEVGRREVLIPAGQSTQVGAGSRVVTSRPPVIGEVFGCTTTVPPYLSEPVS</sequence>
<accession>A0A848L3Z9</accession>
<dbReference type="Pfam" id="PF14155">
    <property type="entry name" value="DUF4307"/>
    <property type="match status" value="1"/>
</dbReference>
<dbReference type="AlphaFoldDB" id="A0A848L3Z9"/>
<keyword evidence="4" id="KW-1185">Reference proteome</keyword>